<protein>
    <recommendedName>
        <fullName evidence="3">Chemotaxis protein CheA</fullName>
        <ecNumber evidence="2">2.7.13.3</ecNumber>
    </recommendedName>
</protein>
<evidence type="ECO:0000256" key="1">
    <source>
        <dbReference type="ARBA" id="ARBA00000085"/>
    </source>
</evidence>
<dbReference type="InterPro" id="IPR004358">
    <property type="entry name" value="Sig_transdc_His_kin-like_C"/>
</dbReference>
<keyword evidence="5 11" id="KW-0597">Phosphoprotein</keyword>
<evidence type="ECO:0000256" key="8">
    <source>
        <dbReference type="ARBA" id="ARBA00022777"/>
    </source>
</evidence>
<dbReference type="EMBL" id="NIOJ01000008">
    <property type="protein sequence ID" value="PNU00664.1"/>
    <property type="molecule type" value="Genomic_DNA"/>
</dbReference>
<keyword evidence="9" id="KW-0067">ATP-binding</keyword>
<reference evidence="16 17" key="1">
    <citation type="submission" date="2017-06" db="EMBL/GenBank/DDBJ databases">
        <title>Investigating the central metabolism of Clostridium thermosuccinogenes.</title>
        <authorList>
            <person name="Koendjbiharie J.G."/>
            <person name="van Kranenburg R."/>
        </authorList>
    </citation>
    <scope>NUCLEOTIDE SEQUENCE [LARGE SCALE GENOMIC DNA]</scope>
    <source>
        <strain evidence="16 17">DSM 5806</strain>
    </source>
</reference>
<evidence type="ECO:0000259" key="15">
    <source>
        <dbReference type="PROSITE" id="PS50894"/>
    </source>
</evidence>
<keyword evidence="7" id="KW-0547">Nucleotide-binding</keyword>
<dbReference type="Pfam" id="PF01584">
    <property type="entry name" value="CheW"/>
    <property type="match status" value="1"/>
</dbReference>
<evidence type="ECO:0000256" key="6">
    <source>
        <dbReference type="ARBA" id="ARBA00022679"/>
    </source>
</evidence>
<evidence type="ECO:0000256" key="4">
    <source>
        <dbReference type="ARBA" id="ARBA00022500"/>
    </source>
</evidence>
<dbReference type="InterPro" id="IPR004105">
    <property type="entry name" value="CheA-like_dim"/>
</dbReference>
<dbReference type="SUPFAM" id="SSF55874">
    <property type="entry name" value="ATPase domain of HSP90 chaperone/DNA topoisomerase II/histidine kinase"/>
    <property type="match status" value="1"/>
</dbReference>
<dbReference type="Gene3D" id="1.10.287.560">
    <property type="entry name" value="Histidine kinase CheA-like, homodimeric domain"/>
    <property type="match status" value="1"/>
</dbReference>
<dbReference type="InterPro" id="IPR051315">
    <property type="entry name" value="Bact_Chemotaxis_CheA"/>
</dbReference>
<dbReference type="Proteomes" id="UP000236151">
    <property type="component" value="Unassembled WGS sequence"/>
</dbReference>
<dbReference type="InterPro" id="IPR036890">
    <property type="entry name" value="HATPase_C_sf"/>
</dbReference>
<dbReference type="SMART" id="SM00073">
    <property type="entry name" value="HPT"/>
    <property type="match status" value="1"/>
</dbReference>
<dbReference type="KEGG" id="cthd:CDO33_07815"/>
<dbReference type="CDD" id="cd00088">
    <property type="entry name" value="HPT"/>
    <property type="match status" value="1"/>
</dbReference>
<dbReference type="InterPro" id="IPR037052">
    <property type="entry name" value="CheA-like_P2_sf"/>
</dbReference>
<feature type="domain" description="HPt" evidence="15">
    <location>
        <begin position="1"/>
        <end position="103"/>
    </location>
</feature>
<dbReference type="Gene3D" id="2.30.30.40">
    <property type="entry name" value="SH3 Domains"/>
    <property type="match status" value="1"/>
</dbReference>
<feature type="region of interest" description="Disordered" evidence="12">
    <location>
        <begin position="267"/>
        <end position="305"/>
    </location>
</feature>
<dbReference type="EC" id="2.7.13.3" evidence="2"/>
<dbReference type="GO" id="GO:0005737">
    <property type="term" value="C:cytoplasm"/>
    <property type="evidence" value="ECO:0007669"/>
    <property type="project" value="InterPro"/>
</dbReference>
<dbReference type="Pfam" id="PF01627">
    <property type="entry name" value="Hpt"/>
    <property type="match status" value="1"/>
</dbReference>
<dbReference type="InterPro" id="IPR005467">
    <property type="entry name" value="His_kinase_dom"/>
</dbReference>
<dbReference type="FunFam" id="3.30.565.10:FF:000016">
    <property type="entry name" value="Chemotaxis protein CheA, putative"/>
    <property type="match status" value="1"/>
</dbReference>
<dbReference type="InterPro" id="IPR008207">
    <property type="entry name" value="Sig_transdc_His_kin_Hpt_dom"/>
</dbReference>
<dbReference type="SUPFAM" id="SSF50341">
    <property type="entry name" value="CheW-like"/>
    <property type="match status" value="1"/>
</dbReference>
<comment type="caution">
    <text evidence="16">The sequence shown here is derived from an EMBL/GenBank/DDBJ whole genome shotgun (WGS) entry which is preliminary data.</text>
</comment>
<dbReference type="PANTHER" id="PTHR43395:SF1">
    <property type="entry name" value="CHEMOTAXIS PROTEIN CHEA"/>
    <property type="match status" value="1"/>
</dbReference>
<evidence type="ECO:0000256" key="9">
    <source>
        <dbReference type="ARBA" id="ARBA00022840"/>
    </source>
</evidence>
<evidence type="ECO:0000313" key="17">
    <source>
        <dbReference type="Proteomes" id="UP000236151"/>
    </source>
</evidence>
<dbReference type="SMART" id="SM00260">
    <property type="entry name" value="CheW"/>
    <property type="match status" value="1"/>
</dbReference>
<evidence type="ECO:0000259" key="13">
    <source>
        <dbReference type="PROSITE" id="PS50109"/>
    </source>
</evidence>
<dbReference type="GO" id="GO:0000155">
    <property type="term" value="F:phosphorelay sensor kinase activity"/>
    <property type="evidence" value="ECO:0007669"/>
    <property type="project" value="InterPro"/>
</dbReference>
<dbReference type="InterPro" id="IPR036097">
    <property type="entry name" value="HisK_dim/P_sf"/>
</dbReference>
<name>A0A2K2FPI1_9CLOT</name>
<dbReference type="SMART" id="SM01231">
    <property type="entry name" value="H-kinase_dim"/>
    <property type="match status" value="1"/>
</dbReference>
<dbReference type="SUPFAM" id="SSF47384">
    <property type="entry name" value="Homodimeric domain of signal transducing histidine kinase"/>
    <property type="match status" value="1"/>
</dbReference>
<feature type="domain" description="CheW-like" evidence="14">
    <location>
        <begin position="558"/>
        <end position="687"/>
    </location>
</feature>
<dbReference type="OrthoDB" id="9803176at2"/>
<keyword evidence="17" id="KW-1185">Reference proteome</keyword>
<dbReference type="GO" id="GO:0006935">
    <property type="term" value="P:chemotaxis"/>
    <property type="evidence" value="ECO:0007669"/>
    <property type="project" value="UniProtKB-KW"/>
</dbReference>
<accession>A0A2K2FPI1</accession>
<dbReference type="InterPro" id="IPR002545">
    <property type="entry name" value="CheW-lke_dom"/>
</dbReference>
<feature type="compositionally biased region" description="Basic and acidic residues" evidence="12">
    <location>
        <begin position="272"/>
        <end position="288"/>
    </location>
</feature>
<dbReference type="InterPro" id="IPR036061">
    <property type="entry name" value="CheW-like_dom_sf"/>
</dbReference>
<evidence type="ECO:0000256" key="7">
    <source>
        <dbReference type="ARBA" id="ARBA00022741"/>
    </source>
</evidence>
<feature type="modified residue" description="Phosphohistidine" evidence="11">
    <location>
        <position position="46"/>
    </location>
</feature>
<dbReference type="PRINTS" id="PR00344">
    <property type="entry name" value="BCTRLSENSOR"/>
</dbReference>
<dbReference type="GO" id="GO:0005524">
    <property type="term" value="F:ATP binding"/>
    <property type="evidence" value="ECO:0007669"/>
    <property type="project" value="UniProtKB-KW"/>
</dbReference>
<evidence type="ECO:0000256" key="10">
    <source>
        <dbReference type="ARBA" id="ARBA00023012"/>
    </source>
</evidence>
<dbReference type="Gene3D" id="3.30.70.1110">
    <property type="entry name" value="Histidine kinase CheA-like, P2 response regulator-binding domain"/>
    <property type="match status" value="1"/>
</dbReference>
<dbReference type="Pfam" id="PF02895">
    <property type="entry name" value="H-kinase_dim"/>
    <property type="match status" value="1"/>
</dbReference>
<sequence length="687" mass="75180">MDMNQYLEIFIDESKEHLQNLNDGMLQLENNPEDTGVVNDIFRSAHTLKGMAGTMGFNRMSVLTHDMENVLHALRSNEIKATSELLDLLFKCLDALEYYIDNIVNTGSEGENDFNDIIRALNEALSGGSGIASASQTTGEKSSEGTAEKGVSQDKPTINIDQYEQNVINKAIEEGMNAYQISISLSKGCVLKSARAFIIFQTLERNGEIIKSIPSTEDIEDEKFDFEFTVVLITNSNSEQLKKELNSISEVESISILELASKPVDATGAPEGLRKTSESADTKQEEKSGSAGTRSDNSNKANKAGKTVRVDIGRLDVLMNLVSELIIQKTRLEDIGASGNSGNSNAYNEALESLERITTDLHDAVMKVRMVPVESVFNRFPRMIRDISRELGKDINLTMSGEDTELDRTVIDEIGDPLIHLLRNSADHGLESAEEREKAGKPRTGKISLKAYQDGNNVIIEVADDGRGIDIEKVRRKAIEKGLVNKDIANSLSKEEIVDFLFKPSFSTADKVTDLSGRGVGLDVVKTKIEALGGSVEVETEQGVGSRFIIRLPLTLAIIQALMVVVGNEKYAIPLNNIKEIVRIAPEEIKLVQDQEVFLLRNTLVPLVRLDKALDIESEAGTKKNLTAVIVRKGEKLSGLVVDSLLGQQEIVQKSLGKLLSKIRILAGATILGDGNVALILDVNSLV</sequence>
<dbReference type="InterPro" id="IPR036641">
    <property type="entry name" value="HPT_dom_sf"/>
</dbReference>
<dbReference type="InterPro" id="IPR037006">
    <property type="entry name" value="CheA-like_homodim_sf"/>
</dbReference>
<evidence type="ECO:0000256" key="2">
    <source>
        <dbReference type="ARBA" id="ARBA00012438"/>
    </source>
</evidence>
<dbReference type="InterPro" id="IPR003594">
    <property type="entry name" value="HATPase_dom"/>
</dbReference>
<dbReference type="SMART" id="SM00387">
    <property type="entry name" value="HATPase_c"/>
    <property type="match status" value="1"/>
</dbReference>
<gene>
    <name evidence="16" type="ORF">CDQ84_05315</name>
</gene>
<feature type="compositionally biased region" description="Polar residues" evidence="12">
    <location>
        <begin position="290"/>
        <end position="301"/>
    </location>
</feature>
<evidence type="ECO:0000313" key="16">
    <source>
        <dbReference type="EMBL" id="PNU00664.1"/>
    </source>
</evidence>
<dbReference type="PROSITE" id="PS50894">
    <property type="entry name" value="HPT"/>
    <property type="match status" value="1"/>
</dbReference>
<evidence type="ECO:0000256" key="3">
    <source>
        <dbReference type="ARBA" id="ARBA00021495"/>
    </source>
</evidence>
<keyword evidence="4" id="KW-0145">Chemotaxis</keyword>
<keyword evidence="8" id="KW-0418">Kinase</keyword>
<dbReference type="PROSITE" id="PS50851">
    <property type="entry name" value="CHEW"/>
    <property type="match status" value="1"/>
</dbReference>
<dbReference type="PANTHER" id="PTHR43395">
    <property type="entry name" value="SENSOR HISTIDINE KINASE CHEA"/>
    <property type="match status" value="1"/>
</dbReference>
<feature type="domain" description="Histidine kinase" evidence="13">
    <location>
        <begin position="349"/>
        <end position="556"/>
    </location>
</feature>
<dbReference type="CDD" id="cd00731">
    <property type="entry name" value="CheA_reg"/>
    <property type="match status" value="1"/>
</dbReference>
<dbReference type="SUPFAM" id="SSF47226">
    <property type="entry name" value="Histidine-containing phosphotransfer domain, HPT domain"/>
    <property type="match status" value="1"/>
</dbReference>
<dbReference type="Pfam" id="PF07194">
    <property type="entry name" value="P2"/>
    <property type="match status" value="1"/>
</dbReference>
<dbReference type="Gene3D" id="3.30.565.10">
    <property type="entry name" value="Histidine kinase-like ATPase, C-terminal domain"/>
    <property type="match status" value="1"/>
</dbReference>
<dbReference type="InterPro" id="IPR010808">
    <property type="entry name" value="CheA_P2-bd"/>
</dbReference>
<evidence type="ECO:0000256" key="11">
    <source>
        <dbReference type="PROSITE-ProRule" id="PRU00110"/>
    </source>
</evidence>
<keyword evidence="10" id="KW-0902">Two-component regulatory system</keyword>
<feature type="region of interest" description="Disordered" evidence="12">
    <location>
        <begin position="130"/>
        <end position="154"/>
    </location>
</feature>
<evidence type="ECO:0000256" key="5">
    <source>
        <dbReference type="ARBA" id="ARBA00022553"/>
    </source>
</evidence>
<dbReference type="AlphaFoldDB" id="A0A2K2FPI1"/>
<proteinExistence type="predicted"/>
<organism evidence="16 17">
    <name type="scientific">Clostridium thermosuccinogenes</name>
    <dbReference type="NCBI Taxonomy" id="84032"/>
    <lineage>
        <taxon>Bacteria</taxon>
        <taxon>Bacillati</taxon>
        <taxon>Bacillota</taxon>
        <taxon>Clostridia</taxon>
        <taxon>Eubacteriales</taxon>
        <taxon>Clostridiaceae</taxon>
        <taxon>Clostridium</taxon>
    </lineage>
</organism>
<dbReference type="Pfam" id="PF02518">
    <property type="entry name" value="HATPase_c"/>
    <property type="match status" value="1"/>
</dbReference>
<dbReference type="RefSeq" id="WP_103080693.1">
    <property type="nucleotide sequence ID" value="NZ_CP021850.1"/>
</dbReference>
<dbReference type="CDD" id="cd16916">
    <property type="entry name" value="HATPase_CheA-like"/>
    <property type="match status" value="1"/>
</dbReference>
<keyword evidence="6" id="KW-0808">Transferase</keyword>
<dbReference type="Gene3D" id="1.20.120.160">
    <property type="entry name" value="HPT domain"/>
    <property type="match status" value="1"/>
</dbReference>
<dbReference type="InterPro" id="IPR035891">
    <property type="entry name" value="CheY-binding_CheA"/>
</dbReference>
<comment type="catalytic activity">
    <reaction evidence="1">
        <text>ATP + protein L-histidine = ADP + protein N-phospho-L-histidine.</text>
        <dbReference type="EC" id="2.7.13.3"/>
    </reaction>
</comment>
<evidence type="ECO:0000256" key="12">
    <source>
        <dbReference type="SAM" id="MobiDB-lite"/>
    </source>
</evidence>
<dbReference type="PROSITE" id="PS50109">
    <property type="entry name" value="HIS_KIN"/>
    <property type="match status" value="1"/>
</dbReference>
<evidence type="ECO:0000259" key="14">
    <source>
        <dbReference type="PROSITE" id="PS50851"/>
    </source>
</evidence>
<dbReference type="SUPFAM" id="SSF55052">
    <property type="entry name" value="CheY-binding domain of CheA"/>
    <property type="match status" value="1"/>
</dbReference>